<dbReference type="Proteomes" id="UP000324222">
    <property type="component" value="Unassembled WGS sequence"/>
</dbReference>
<comment type="subcellular location">
    <subcellularLocation>
        <location evidence="1">Nucleus</location>
    </subcellularLocation>
</comment>
<comment type="caution">
    <text evidence="2">The sequence shown here is derived from an EMBL/GenBank/DDBJ whole genome shotgun (WGS) entry which is preliminary data.</text>
</comment>
<dbReference type="Gene3D" id="1.10.10.60">
    <property type="entry name" value="Homeodomain-like"/>
    <property type="match status" value="1"/>
</dbReference>
<dbReference type="SUPFAM" id="SSF46689">
    <property type="entry name" value="Homeodomain-like"/>
    <property type="match status" value="1"/>
</dbReference>
<protein>
    <recommendedName>
        <fullName evidence="4">HTH psq-type domain-containing protein</fullName>
    </recommendedName>
</protein>
<keyword evidence="3" id="KW-1185">Reference proteome</keyword>
<reference evidence="2 3" key="1">
    <citation type="submission" date="2019-05" db="EMBL/GenBank/DDBJ databases">
        <title>Another draft genome of Portunus trituberculatus and its Hox gene families provides insights of decapod evolution.</title>
        <authorList>
            <person name="Jeong J.-H."/>
            <person name="Song I."/>
            <person name="Kim S."/>
            <person name="Choi T."/>
            <person name="Kim D."/>
            <person name="Ryu S."/>
            <person name="Kim W."/>
        </authorList>
    </citation>
    <scope>NUCLEOTIDE SEQUENCE [LARGE SCALE GENOMIC DNA]</scope>
    <source>
        <tissue evidence="2">Muscle</tissue>
    </source>
</reference>
<proteinExistence type="predicted"/>
<evidence type="ECO:0008006" key="4">
    <source>
        <dbReference type="Google" id="ProtNLM"/>
    </source>
</evidence>
<organism evidence="2 3">
    <name type="scientific">Portunus trituberculatus</name>
    <name type="common">Swimming crab</name>
    <name type="synonym">Neptunus trituberculatus</name>
    <dbReference type="NCBI Taxonomy" id="210409"/>
    <lineage>
        <taxon>Eukaryota</taxon>
        <taxon>Metazoa</taxon>
        <taxon>Ecdysozoa</taxon>
        <taxon>Arthropoda</taxon>
        <taxon>Crustacea</taxon>
        <taxon>Multicrustacea</taxon>
        <taxon>Malacostraca</taxon>
        <taxon>Eumalacostraca</taxon>
        <taxon>Eucarida</taxon>
        <taxon>Decapoda</taxon>
        <taxon>Pleocyemata</taxon>
        <taxon>Brachyura</taxon>
        <taxon>Eubrachyura</taxon>
        <taxon>Portunoidea</taxon>
        <taxon>Portunidae</taxon>
        <taxon>Portuninae</taxon>
        <taxon>Portunus</taxon>
    </lineage>
</organism>
<dbReference type="AlphaFoldDB" id="A0A5B7KDX7"/>
<dbReference type="InterPro" id="IPR009057">
    <property type="entry name" value="Homeodomain-like_sf"/>
</dbReference>
<evidence type="ECO:0000313" key="2">
    <source>
        <dbReference type="EMBL" id="MPD05066.1"/>
    </source>
</evidence>
<name>A0A5B7KDX7_PORTR</name>
<gene>
    <name evidence="2" type="ORF">E2C01_100788</name>
</gene>
<evidence type="ECO:0000256" key="1">
    <source>
        <dbReference type="ARBA" id="ARBA00004123"/>
    </source>
</evidence>
<dbReference type="GO" id="GO:0005634">
    <property type="term" value="C:nucleus"/>
    <property type="evidence" value="ECO:0007669"/>
    <property type="project" value="UniProtKB-SubCell"/>
</dbReference>
<sequence>MVHNYERKPDSSRLSYNEEDMARVLLDLDNGEGTIRTISNRYKIPLATLHRRWKGTMKNPGQLGHPTALLLDEERALAANVAALADYGLAFDMDDLCRFVQYYLNKKCRYVPCFKDNLPGIDWGYGFLKRHKYMISNRHCQNITRKRAAVSDKTVEEYFERLHFRCTRSSGNSEEDESNDDQDINESEVMEIEEGVSEVDNEIKPEIEEEGVSEVDKEIKPGSYCLVRFALKKSVVYYVGKIKGKSDDDVNDWEIDYYTV</sequence>
<dbReference type="EMBL" id="VSRR010144230">
    <property type="protein sequence ID" value="MPD05066.1"/>
    <property type="molecule type" value="Genomic_DNA"/>
</dbReference>
<accession>A0A5B7KDX7</accession>
<evidence type="ECO:0000313" key="3">
    <source>
        <dbReference type="Proteomes" id="UP000324222"/>
    </source>
</evidence>